<proteinExistence type="predicted"/>
<name>A0A0E9Q9Y2_ANGAN</name>
<sequence length="43" mass="4939">MLLCFKLKVIIVRLIAAEYLMWALAKLKLNANGIDLAHRLMAR</sequence>
<dbReference type="EMBL" id="GBXM01095265">
    <property type="protein sequence ID" value="JAH13312.1"/>
    <property type="molecule type" value="Transcribed_RNA"/>
</dbReference>
<reference evidence="1" key="1">
    <citation type="submission" date="2014-11" db="EMBL/GenBank/DDBJ databases">
        <authorList>
            <person name="Amaro Gonzalez C."/>
        </authorList>
    </citation>
    <scope>NUCLEOTIDE SEQUENCE</scope>
</reference>
<accession>A0A0E9Q9Y2</accession>
<organism evidence="1">
    <name type="scientific">Anguilla anguilla</name>
    <name type="common">European freshwater eel</name>
    <name type="synonym">Muraena anguilla</name>
    <dbReference type="NCBI Taxonomy" id="7936"/>
    <lineage>
        <taxon>Eukaryota</taxon>
        <taxon>Metazoa</taxon>
        <taxon>Chordata</taxon>
        <taxon>Craniata</taxon>
        <taxon>Vertebrata</taxon>
        <taxon>Euteleostomi</taxon>
        <taxon>Actinopterygii</taxon>
        <taxon>Neopterygii</taxon>
        <taxon>Teleostei</taxon>
        <taxon>Anguilliformes</taxon>
        <taxon>Anguillidae</taxon>
        <taxon>Anguilla</taxon>
    </lineage>
</organism>
<evidence type="ECO:0000313" key="1">
    <source>
        <dbReference type="EMBL" id="JAH13312.1"/>
    </source>
</evidence>
<reference evidence="1" key="2">
    <citation type="journal article" date="2015" name="Fish Shellfish Immunol.">
        <title>Early steps in the European eel (Anguilla anguilla)-Vibrio vulnificus interaction in the gills: Role of the RtxA13 toxin.</title>
        <authorList>
            <person name="Callol A."/>
            <person name="Pajuelo D."/>
            <person name="Ebbesson L."/>
            <person name="Teles M."/>
            <person name="MacKenzie S."/>
            <person name="Amaro C."/>
        </authorList>
    </citation>
    <scope>NUCLEOTIDE SEQUENCE</scope>
</reference>
<protein>
    <submittedName>
        <fullName evidence="1">Uncharacterized protein</fullName>
    </submittedName>
</protein>
<dbReference type="AlphaFoldDB" id="A0A0E9Q9Y2"/>